<dbReference type="AlphaFoldDB" id="A0AB39IE22"/>
<dbReference type="GO" id="GO:0009055">
    <property type="term" value="F:electron transfer activity"/>
    <property type="evidence" value="ECO:0007669"/>
    <property type="project" value="TreeGrafter"/>
</dbReference>
<dbReference type="GO" id="GO:0003955">
    <property type="term" value="F:NAD(P)H dehydrogenase (quinone) activity"/>
    <property type="evidence" value="ECO:0007669"/>
    <property type="project" value="TreeGrafter"/>
</dbReference>
<proteinExistence type="predicted"/>
<evidence type="ECO:0000259" key="2">
    <source>
        <dbReference type="Pfam" id="PF02525"/>
    </source>
</evidence>
<evidence type="ECO:0000313" key="3">
    <source>
        <dbReference type="EMBL" id="XDL13975.1"/>
    </source>
</evidence>
<feature type="domain" description="Flavodoxin-like fold" evidence="2">
    <location>
        <begin position="1"/>
        <end position="157"/>
    </location>
</feature>
<reference evidence="3" key="1">
    <citation type="submission" date="2024-07" db="EMBL/GenBank/DDBJ databases">
        <authorList>
            <person name="Pedron J."/>
        </authorList>
    </citation>
    <scope>NUCLEOTIDE SEQUENCE</scope>
    <source>
        <strain evidence="3">A642-S2-A17</strain>
    </source>
</reference>
<dbReference type="InterPro" id="IPR029039">
    <property type="entry name" value="Flavoprotein-like_sf"/>
</dbReference>
<dbReference type="EMBL" id="CP162411">
    <property type="protein sequence ID" value="XDL13975.1"/>
    <property type="molecule type" value="Genomic_DNA"/>
</dbReference>
<dbReference type="GO" id="GO:0010181">
    <property type="term" value="F:FMN binding"/>
    <property type="evidence" value="ECO:0007669"/>
    <property type="project" value="TreeGrafter"/>
</dbReference>
<dbReference type="SUPFAM" id="SSF52218">
    <property type="entry name" value="Flavoproteins"/>
    <property type="match status" value="1"/>
</dbReference>
<sequence length="190" mass="21390">MKTLVIVSHPYPEQSTAIMALQQVAKQQDDVVVRNLESLYGNDMSRFDVAAEQWASEQADRIVFLFPIHWFNLTPMLKAYLNTVWSYGWAFGSAWKLKDKEMQVVVTAGATAFTYSADGIIKSTMDEVLTPMKASAYYIGMTYNRPLVFFEAMGKSQSELGEFQRAFIDCLHSPLASRQTHASTSIYSAS</sequence>
<keyword evidence="1 3" id="KW-0560">Oxidoreductase</keyword>
<dbReference type="Pfam" id="PF02525">
    <property type="entry name" value="Flavodoxin_2"/>
    <property type="match status" value="1"/>
</dbReference>
<dbReference type="RefSeq" id="WP_226101800.1">
    <property type="nucleotide sequence ID" value="NZ_CP162411.1"/>
</dbReference>
<dbReference type="PANTHER" id="PTHR47307">
    <property type="entry name" value="GLUTATHIONE-REGULATED POTASSIUM-EFFLUX SYSTEM ANCILLARY PROTEIN KEFG"/>
    <property type="match status" value="1"/>
</dbReference>
<name>A0AB39IE22_9GAMM</name>
<evidence type="ECO:0000256" key="1">
    <source>
        <dbReference type="ARBA" id="ARBA00023002"/>
    </source>
</evidence>
<dbReference type="InterPro" id="IPR003680">
    <property type="entry name" value="Flavodoxin_fold"/>
</dbReference>
<dbReference type="PANTHER" id="PTHR47307:SF1">
    <property type="entry name" value="GLUTATHIONE-REGULATED POTASSIUM-EFFLUX SYSTEM ANCILLARY PROTEIN KEFG"/>
    <property type="match status" value="1"/>
</dbReference>
<dbReference type="Gene3D" id="3.40.50.360">
    <property type="match status" value="1"/>
</dbReference>
<dbReference type="InterPro" id="IPR046980">
    <property type="entry name" value="KefG/KefF"/>
</dbReference>
<protein>
    <submittedName>
        <fullName evidence="3">NAD(P)H-dependent oxidoreductase</fullName>
        <ecNumber evidence="3">1.-.-.-</ecNumber>
    </submittedName>
</protein>
<accession>A0AB39IE22</accession>
<organism evidence="3">
    <name type="scientific">Dickeya oryzae</name>
    <dbReference type="NCBI Taxonomy" id="1240404"/>
    <lineage>
        <taxon>Bacteria</taxon>
        <taxon>Pseudomonadati</taxon>
        <taxon>Pseudomonadota</taxon>
        <taxon>Gammaproteobacteria</taxon>
        <taxon>Enterobacterales</taxon>
        <taxon>Pectobacteriaceae</taxon>
        <taxon>Dickeya</taxon>
    </lineage>
</organism>
<gene>
    <name evidence="3" type="ORF">LF923_0017665</name>
</gene>
<dbReference type="EC" id="1.-.-.-" evidence="3"/>